<dbReference type="VEuPathDB" id="FungiDB:P170DRAFT_209032"/>
<proteinExistence type="predicted"/>
<evidence type="ECO:0000313" key="4">
    <source>
        <dbReference type="Proteomes" id="UP000234275"/>
    </source>
</evidence>
<reference evidence="3 4" key="1">
    <citation type="submission" date="2016-12" db="EMBL/GenBank/DDBJ databases">
        <title>The genomes of Aspergillus section Nigri reveals drivers in fungal speciation.</title>
        <authorList>
            <consortium name="DOE Joint Genome Institute"/>
            <person name="Vesth T.C."/>
            <person name="Nybo J."/>
            <person name="Theobald S."/>
            <person name="Brandl J."/>
            <person name="Frisvad J.C."/>
            <person name="Nielsen K.F."/>
            <person name="Lyhne E.K."/>
            <person name="Kogle M.E."/>
            <person name="Kuo A."/>
            <person name="Riley R."/>
            <person name="Clum A."/>
            <person name="Nolan M."/>
            <person name="Lipzen A."/>
            <person name="Salamov A."/>
            <person name="Henrissat B."/>
            <person name="Wiebenga A."/>
            <person name="De Vries R.P."/>
            <person name="Grigoriev I.V."/>
            <person name="Mortensen U.H."/>
            <person name="Andersen M.R."/>
            <person name="Baker S.E."/>
        </authorList>
    </citation>
    <scope>NUCLEOTIDE SEQUENCE [LARGE SCALE GENOMIC DNA]</scope>
    <source>
        <strain evidence="3 4">IBT 23096</strain>
    </source>
</reference>
<feature type="signal peptide" evidence="2">
    <location>
        <begin position="1"/>
        <end position="23"/>
    </location>
</feature>
<evidence type="ECO:0000313" key="3">
    <source>
        <dbReference type="EMBL" id="PLB48251.1"/>
    </source>
</evidence>
<gene>
    <name evidence="3" type="ORF">P170DRAFT_209032</name>
</gene>
<keyword evidence="1" id="KW-1133">Transmembrane helix</keyword>
<feature type="transmembrane region" description="Helical" evidence="1">
    <location>
        <begin position="94"/>
        <end position="114"/>
    </location>
</feature>
<keyword evidence="1" id="KW-0472">Membrane</keyword>
<name>A0A2I2G5U5_9EURO</name>
<feature type="chain" id="PRO_5014115667" description="Secreted protein" evidence="2">
    <location>
        <begin position="24"/>
        <end position="120"/>
    </location>
</feature>
<comment type="caution">
    <text evidence="3">The sequence shown here is derived from an EMBL/GenBank/DDBJ whole genome shotgun (WGS) entry which is preliminary data.</text>
</comment>
<evidence type="ECO:0000256" key="2">
    <source>
        <dbReference type="SAM" id="SignalP"/>
    </source>
</evidence>
<dbReference type="GeneID" id="36550503"/>
<dbReference type="EMBL" id="MSFO01000005">
    <property type="protein sequence ID" value="PLB48251.1"/>
    <property type="molecule type" value="Genomic_DNA"/>
</dbReference>
<dbReference type="Proteomes" id="UP000234275">
    <property type="component" value="Unassembled WGS sequence"/>
</dbReference>
<keyword evidence="4" id="KW-1185">Reference proteome</keyword>
<sequence length="120" mass="13924">MLSGSLFFFLIFFLFSFLGAANCGFCGEKAERIRVHPSFLNPECREGAIVANRLTRRIFISKLFFFFFFFSFLCRPGKYILARRPLEGARRFPAMFFCWLGHFIPSSLVCGGIFEFSVRL</sequence>
<evidence type="ECO:0008006" key="5">
    <source>
        <dbReference type="Google" id="ProtNLM"/>
    </source>
</evidence>
<keyword evidence="1" id="KW-0812">Transmembrane</keyword>
<evidence type="ECO:0000256" key="1">
    <source>
        <dbReference type="SAM" id="Phobius"/>
    </source>
</evidence>
<protein>
    <recommendedName>
        <fullName evidence="5">Secreted protein</fullName>
    </recommendedName>
</protein>
<organism evidence="3 4">
    <name type="scientific">Aspergillus steynii IBT 23096</name>
    <dbReference type="NCBI Taxonomy" id="1392250"/>
    <lineage>
        <taxon>Eukaryota</taxon>
        <taxon>Fungi</taxon>
        <taxon>Dikarya</taxon>
        <taxon>Ascomycota</taxon>
        <taxon>Pezizomycotina</taxon>
        <taxon>Eurotiomycetes</taxon>
        <taxon>Eurotiomycetidae</taxon>
        <taxon>Eurotiales</taxon>
        <taxon>Aspergillaceae</taxon>
        <taxon>Aspergillus</taxon>
        <taxon>Aspergillus subgen. Circumdati</taxon>
    </lineage>
</organism>
<accession>A0A2I2G5U5</accession>
<dbReference type="RefSeq" id="XP_024703553.1">
    <property type="nucleotide sequence ID" value="XM_024842804.1"/>
</dbReference>
<dbReference type="AlphaFoldDB" id="A0A2I2G5U5"/>
<keyword evidence="2" id="KW-0732">Signal</keyword>
<feature type="transmembrane region" description="Helical" evidence="1">
    <location>
        <begin position="58"/>
        <end position="74"/>
    </location>
</feature>